<gene>
    <name evidence="8" type="ORF">PbB2_00556</name>
</gene>
<dbReference type="CDD" id="cd00685">
    <property type="entry name" value="Trans_IPPS_HT"/>
    <property type="match status" value="1"/>
</dbReference>
<dbReference type="GO" id="GO:0046872">
    <property type="term" value="F:metal ion binding"/>
    <property type="evidence" value="ECO:0007669"/>
    <property type="project" value="UniProtKB-KW"/>
</dbReference>
<dbReference type="RefSeq" id="WP_108983740.1">
    <property type="nucleotide sequence ID" value="NZ_BFBR01000001.1"/>
</dbReference>
<dbReference type="SUPFAM" id="SSF48576">
    <property type="entry name" value="Terpenoid synthases"/>
    <property type="match status" value="1"/>
</dbReference>
<name>A0A2P2E770_9PROT</name>
<dbReference type="GO" id="GO:0016114">
    <property type="term" value="P:terpenoid biosynthetic process"/>
    <property type="evidence" value="ECO:0007669"/>
    <property type="project" value="UniProtKB-ARBA"/>
</dbReference>
<evidence type="ECO:0000256" key="4">
    <source>
        <dbReference type="ARBA" id="ARBA00022723"/>
    </source>
</evidence>
<evidence type="ECO:0000313" key="8">
    <source>
        <dbReference type="EMBL" id="GBF56899.1"/>
    </source>
</evidence>
<dbReference type="PROSITE" id="PS00444">
    <property type="entry name" value="POLYPRENYL_SYNTHASE_2"/>
    <property type="match status" value="1"/>
</dbReference>
<proteinExistence type="inferred from homology"/>
<dbReference type="Proteomes" id="UP000245086">
    <property type="component" value="Unassembled WGS sequence"/>
</dbReference>
<keyword evidence="9" id="KW-1185">Reference proteome</keyword>
<organism evidence="8 9">
    <name type="scientific">Candidatus Phycosocius bacilliformis</name>
    <dbReference type="NCBI Taxonomy" id="1445552"/>
    <lineage>
        <taxon>Bacteria</taxon>
        <taxon>Pseudomonadati</taxon>
        <taxon>Pseudomonadota</taxon>
        <taxon>Alphaproteobacteria</taxon>
        <taxon>Caulobacterales</taxon>
        <taxon>Caulobacterales incertae sedis</taxon>
        <taxon>Candidatus Phycosocius</taxon>
    </lineage>
</organism>
<protein>
    <submittedName>
        <fullName evidence="8">Farnesyl diphosphate synthase</fullName>
        <ecNumber evidence="8">2.5.1.10</ecNumber>
    </submittedName>
</protein>
<sequence length="289" mass="29395">MSHSARIERALETAVASAQAEDAAPGLAAAIRYAVFPGGARVRPQLCLAVAAACGDGGHDLVDAAAASIELLHCASLVHDDLPCFDDADLRRGKPTVHAKFGVPLALLTGDALIVMAFDVLARAGVADPVRLPGLMSCIARGVGAPYGIVAGQAWECEITAPVDAYHQAKTGALFVAATTAGALAAGSDPAPWRALGEGLGAAYQVADDLLDALGDCEESGKTSGRDDALQRPSAVKALGVRGAVALLESHLDRAAASIPECAGAKALRETVRVQATRLVPKQLARTAA</sequence>
<keyword evidence="3 7" id="KW-0808">Transferase</keyword>
<keyword evidence="4" id="KW-0479">Metal-binding</keyword>
<evidence type="ECO:0000256" key="5">
    <source>
        <dbReference type="ARBA" id="ARBA00022842"/>
    </source>
</evidence>
<dbReference type="Gene3D" id="1.10.600.10">
    <property type="entry name" value="Farnesyl Diphosphate Synthase"/>
    <property type="match status" value="1"/>
</dbReference>
<evidence type="ECO:0000256" key="6">
    <source>
        <dbReference type="ARBA" id="ARBA00023229"/>
    </source>
</evidence>
<comment type="cofactor">
    <cofactor evidence="1">
        <name>Mg(2+)</name>
        <dbReference type="ChEBI" id="CHEBI:18420"/>
    </cofactor>
</comment>
<accession>A0A2P2E770</accession>
<evidence type="ECO:0000256" key="7">
    <source>
        <dbReference type="RuleBase" id="RU004466"/>
    </source>
</evidence>
<dbReference type="FunFam" id="1.10.600.10:FF:000001">
    <property type="entry name" value="Geranylgeranyl diphosphate synthase"/>
    <property type="match status" value="1"/>
</dbReference>
<dbReference type="OrthoDB" id="9805316at2"/>
<dbReference type="PROSITE" id="PS00723">
    <property type="entry name" value="POLYPRENYL_SYNTHASE_1"/>
    <property type="match status" value="1"/>
</dbReference>
<dbReference type="Pfam" id="PF00348">
    <property type="entry name" value="polyprenyl_synt"/>
    <property type="match status" value="1"/>
</dbReference>
<evidence type="ECO:0000256" key="1">
    <source>
        <dbReference type="ARBA" id="ARBA00001946"/>
    </source>
</evidence>
<comment type="similarity">
    <text evidence="2 7">Belongs to the FPP/GGPP synthase family.</text>
</comment>
<dbReference type="InterPro" id="IPR000092">
    <property type="entry name" value="Polyprenyl_synt"/>
</dbReference>
<keyword evidence="6" id="KW-0414">Isoprene biosynthesis</keyword>
<dbReference type="EMBL" id="BFBR01000001">
    <property type="protein sequence ID" value="GBF56899.1"/>
    <property type="molecule type" value="Genomic_DNA"/>
</dbReference>
<dbReference type="PANTHER" id="PTHR43281:SF1">
    <property type="entry name" value="FARNESYL DIPHOSPHATE SYNTHASE"/>
    <property type="match status" value="1"/>
</dbReference>
<dbReference type="SFLD" id="SFLDS00005">
    <property type="entry name" value="Isoprenoid_Synthase_Type_I"/>
    <property type="match status" value="1"/>
</dbReference>
<evidence type="ECO:0000256" key="2">
    <source>
        <dbReference type="ARBA" id="ARBA00006706"/>
    </source>
</evidence>
<comment type="caution">
    <text evidence="8">The sequence shown here is derived from an EMBL/GenBank/DDBJ whole genome shotgun (WGS) entry which is preliminary data.</text>
</comment>
<evidence type="ECO:0000256" key="3">
    <source>
        <dbReference type="ARBA" id="ARBA00022679"/>
    </source>
</evidence>
<dbReference type="AlphaFoldDB" id="A0A2P2E770"/>
<dbReference type="InterPro" id="IPR033749">
    <property type="entry name" value="Polyprenyl_synt_CS"/>
</dbReference>
<reference evidence="8 9" key="1">
    <citation type="journal article" date="2018" name="Genome Announc.">
        <title>Draft Genome Sequence of "Candidatus Phycosocius bacilliformis," an Alphaproteobacterial Ectosymbiont of the Hydrocarbon-Producing Green Alga Botryococcus braunii.</title>
        <authorList>
            <person name="Tanabe Y."/>
            <person name="Yamaguchi H."/>
            <person name="Watanabe M.M."/>
        </authorList>
    </citation>
    <scope>NUCLEOTIDE SEQUENCE [LARGE SCALE GENOMIC DNA]</scope>
    <source>
        <strain evidence="8 9">BOTRYCO-2</strain>
    </source>
</reference>
<evidence type="ECO:0000313" key="9">
    <source>
        <dbReference type="Proteomes" id="UP000245086"/>
    </source>
</evidence>
<keyword evidence="5" id="KW-0460">Magnesium</keyword>
<dbReference type="EC" id="2.5.1.10" evidence="8"/>
<dbReference type="InterPro" id="IPR008949">
    <property type="entry name" value="Isoprenoid_synthase_dom_sf"/>
</dbReference>
<dbReference type="GO" id="GO:0004337">
    <property type="term" value="F:(2E,6E)-farnesyl diphosphate synthase activity"/>
    <property type="evidence" value="ECO:0007669"/>
    <property type="project" value="UniProtKB-EC"/>
</dbReference>
<dbReference type="PANTHER" id="PTHR43281">
    <property type="entry name" value="FARNESYL DIPHOSPHATE SYNTHASE"/>
    <property type="match status" value="1"/>
</dbReference>